<dbReference type="RefSeq" id="WP_046906697.1">
    <property type="nucleotide sequence ID" value="NZ_BAAAXG010000013.1"/>
</dbReference>
<dbReference type="Proteomes" id="UP000265325">
    <property type="component" value="Unassembled WGS sequence"/>
</dbReference>
<name>A0A2P2GUF8_STREW</name>
<proteinExistence type="predicted"/>
<dbReference type="OrthoDB" id="4261543at2"/>
<accession>A0A2P2GUF8</accession>
<dbReference type="EMBL" id="LAQS01000008">
    <property type="protein sequence ID" value="KKZ74489.1"/>
    <property type="molecule type" value="Genomic_DNA"/>
</dbReference>
<comment type="caution">
    <text evidence="1">The sequence shown here is derived from an EMBL/GenBank/DDBJ whole genome shotgun (WGS) entry which is preliminary data.</text>
</comment>
<evidence type="ECO:0000313" key="1">
    <source>
        <dbReference type="EMBL" id="KKZ74489.1"/>
    </source>
</evidence>
<reference evidence="1 2" key="1">
    <citation type="submission" date="2015-05" db="EMBL/GenBank/DDBJ databases">
        <title>Draft Genome assembly of Streptomyces showdoensis.</title>
        <authorList>
            <person name="Thapa K.K."/>
            <person name="Metsa-Ketela M."/>
        </authorList>
    </citation>
    <scope>NUCLEOTIDE SEQUENCE [LARGE SCALE GENOMIC DNA]</scope>
    <source>
        <strain evidence="1 2">ATCC 15227</strain>
    </source>
</reference>
<evidence type="ECO:0000313" key="2">
    <source>
        <dbReference type="Proteomes" id="UP000265325"/>
    </source>
</evidence>
<sequence>MTARQSAVLLGGPADGVRLTVSDRPPVLQVTYPCTVEGDSAGTRVEALHVYRLDGSTGDGVLRYGYDPASP</sequence>
<gene>
    <name evidence="1" type="ORF">VO63_06920</name>
</gene>
<protein>
    <submittedName>
        <fullName evidence="1">Uncharacterized protein</fullName>
    </submittedName>
</protein>
<dbReference type="AlphaFoldDB" id="A0A2P2GUF8"/>
<keyword evidence="2" id="KW-1185">Reference proteome</keyword>
<organism evidence="1 2">
    <name type="scientific">Streptomyces showdoensis</name>
    <dbReference type="NCBI Taxonomy" id="68268"/>
    <lineage>
        <taxon>Bacteria</taxon>
        <taxon>Bacillati</taxon>
        <taxon>Actinomycetota</taxon>
        <taxon>Actinomycetes</taxon>
        <taxon>Kitasatosporales</taxon>
        <taxon>Streptomycetaceae</taxon>
        <taxon>Streptomyces</taxon>
    </lineage>
</organism>